<dbReference type="Proteomes" id="UP001431926">
    <property type="component" value="Chromosome"/>
</dbReference>
<accession>A0ABZ1ZJS6</accession>
<dbReference type="InterPro" id="IPR046341">
    <property type="entry name" value="SET_dom_sf"/>
</dbReference>
<dbReference type="Gene3D" id="2.170.270.10">
    <property type="entry name" value="SET domain"/>
    <property type="match status" value="1"/>
</dbReference>
<dbReference type="Pfam" id="PF00856">
    <property type="entry name" value="SET"/>
    <property type="match status" value="1"/>
</dbReference>
<dbReference type="PROSITE" id="PS50280">
    <property type="entry name" value="SET"/>
    <property type="match status" value="1"/>
</dbReference>
<reference evidence="2" key="1">
    <citation type="submission" date="2022-10" db="EMBL/GenBank/DDBJ databases">
        <title>The complete genomes of actinobacterial strains from the NBC collection.</title>
        <authorList>
            <person name="Joergensen T.S."/>
            <person name="Alvarez Arevalo M."/>
            <person name="Sterndorff E.B."/>
            <person name="Faurdal D."/>
            <person name="Vuksanovic O."/>
            <person name="Mourched A.-S."/>
            <person name="Charusanti P."/>
            <person name="Shaw S."/>
            <person name="Blin K."/>
            <person name="Weber T."/>
        </authorList>
    </citation>
    <scope>NUCLEOTIDE SEQUENCE</scope>
    <source>
        <strain evidence="2">NBC_01436</strain>
    </source>
</reference>
<sequence>MGVFALHGFAVGERVLEGVIEAELDRNDAHASQIGEHRFVRHSGLMPLVNHSCDPSCGIAVNPDGAHDLIARHAIAEGEEITFDYAMRNHTIDHFPPHCRCGTAYCRDTVTGWKDLPSERRNSYRGLIAPYLLEIEARPSTPGQ</sequence>
<dbReference type="InterPro" id="IPR001214">
    <property type="entry name" value="SET_dom"/>
</dbReference>
<dbReference type="PANTHER" id="PTHR12350">
    <property type="entry name" value="HISTONE-LYSINE N-METHYLTRANSFERASE-RELATED"/>
    <property type="match status" value="1"/>
</dbReference>
<proteinExistence type="predicted"/>
<dbReference type="InterPro" id="IPR053201">
    <property type="entry name" value="Flavunoidine_N-MTase"/>
</dbReference>
<organism evidence="2 3">
    <name type="scientific">Streptomyces anulatus</name>
    <name type="common">Streptomyces chrysomallus</name>
    <dbReference type="NCBI Taxonomy" id="1892"/>
    <lineage>
        <taxon>Bacteria</taxon>
        <taxon>Bacillati</taxon>
        <taxon>Actinomycetota</taxon>
        <taxon>Actinomycetes</taxon>
        <taxon>Kitasatosporales</taxon>
        <taxon>Streptomycetaceae</taxon>
        <taxon>Streptomyces</taxon>
    </lineage>
</organism>
<evidence type="ECO:0000313" key="3">
    <source>
        <dbReference type="Proteomes" id="UP001431926"/>
    </source>
</evidence>
<dbReference type="PANTHER" id="PTHR12350:SF19">
    <property type="entry name" value="SET DOMAIN-CONTAINING PROTEIN"/>
    <property type="match status" value="1"/>
</dbReference>
<evidence type="ECO:0000259" key="1">
    <source>
        <dbReference type="PROSITE" id="PS50280"/>
    </source>
</evidence>
<dbReference type="EMBL" id="CP109491">
    <property type="protein sequence ID" value="WUX37793.1"/>
    <property type="molecule type" value="Genomic_DNA"/>
</dbReference>
<feature type="domain" description="SET" evidence="1">
    <location>
        <begin position="1"/>
        <end position="86"/>
    </location>
</feature>
<dbReference type="RefSeq" id="WP_329356379.1">
    <property type="nucleotide sequence ID" value="NZ_CP109490.1"/>
</dbReference>
<gene>
    <name evidence="2" type="ORF">OG367_16810</name>
</gene>
<dbReference type="SUPFAM" id="SSF82199">
    <property type="entry name" value="SET domain"/>
    <property type="match status" value="1"/>
</dbReference>
<protein>
    <submittedName>
        <fullName evidence="2">SET domain-containing protein-lysine N-methyltransferase</fullName>
    </submittedName>
</protein>
<keyword evidence="3" id="KW-1185">Reference proteome</keyword>
<evidence type="ECO:0000313" key="2">
    <source>
        <dbReference type="EMBL" id="WUX37793.1"/>
    </source>
</evidence>
<name>A0ABZ1ZJS6_STRAQ</name>